<dbReference type="Proteomes" id="UP001589894">
    <property type="component" value="Unassembled WGS sequence"/>
</dbReference>
<keyword evidence="5" id="KW-1185">Reference proteome</keyword>
<dbReference type="EMBL" id="JBHLUE010000016">
    <property type="protein sequence ID" value="MFC0565938.1"/>
    <property type="molecule type" value="Genomic_DNA"/>
</dbReference>
<evidence type="ECO:0000313" key="5">
    <source>
        <dbReference type="Proteomes" id="UP001589894"/>
    </source>
</evidence>
<comment type="caution">
    <text evidence="4">The sequence shown here is derived from an EMBL/GenBank/DDBJ whole genome shotgun (WGS) entry which is preliminary data.</text>
</comment>
<organism evidence="4 5">
    <name type="scientific">Plantactinospora siamensis</name>
    <dbReference type="NCBI Taxonomy" id="555372"/>
    <lineage>
        <taxon>Bacteria</taxon>
        <taxon>Bacillati</taxon>
        <taxon>Actinomycetota</taxon>
        <taxon>Actinomycetes</taxon>
        <taxon>Micromonosporales</taxon>
        <taxon>Micromonosporaceae</taxon>
        <taxon>Plantactinospora</taxon>
    </lineage>
</organism>
<gene>
    <name evidence="4" type="ORF">ACFFHU_17590</name>
</gene>
<dbReference type="Pfam" id="PF08044">
    <property type="entry name" value="DUF1707"/>
    <property type="match status" value="1"/>
</dbReference>
<sequence>MTTAPGPRLRASDAERERLADLLRTAMAEGRLTLAEGEERLTAAYAAVYRDELGALVADLPGGHRAVPDSSPAGRPARVAGRMPPDRRHPGRPAPPDRWPAPRPVVVFALLLAAVIAASVLVGRPVFWPVPLAFIGYGLLRHARR</sequence>
<dbReference type="PANTHER" id="PTHR40763">
    <property type="entry name" value="MEMBRANE PROTEIN-RELATED"/>
    <property type="match status" value="1"/>
</dbReference>
<keyword evidence="2" id="KW-0812">Transmembrane</keyword>
<reference evidence="4 5" key="1">
    <citation type="submission" date="2024-09" db="EMBL/GenBank/DDBJ databases">
        <authorList>
            <person name="Sun Q."/>
            <person name="Mori K."/>
        </authorList>
    </citation>
    <scope>NUCLEOTIDE SEQUENCE [LARGE SCALE GENOMIC DNA]</scope>
    <source>
        <strain evidence="4 5">TBRC 2205</strain>
    </source>
</reference>
<evidence type="ECO:0000256" key="1">
    <source>
        <dbReference type="SAM" id="MobiDB-lite"/>
    </source>
</evidence>
<evidence type="ECO:0000259" key="3">
    <source>
        <dbReference type="Pfam" id="PF08044"/>
    </source>
</evidence>
<dbReference type="InterPro" id="IPR012551">
    <property type="entry name" value="DUF1707_SHOCT-like"/>
</dbReference>
<accession>A0ABV6P0W5</accession>
<evidence type="ECO:0000313" key="4">
    <source>
        <dbReference type="EMBL" id="MFC0565938.1"/>
    </source>
</evidence>
<name>A0ABV6P0W5_9ACTN</name>
<dbReference type="RefSeq" id="WP_377340265.1">
    <property type="nucleotide sequence ID" value="NZ_JBHLUE010000016.1"/>
</dbReference>
<proteinExistence type="predicted"/>
<protein>
    <submittedName>
        <fullName evidence="4">DUF1707 domain-containing protein</fullName>
    </submittedName>
</protein>
<keyword evidence="2" id="KW-1133">Transmembrane helix</keyword>
<keyword evidence="2" id="KW-0472">Membrane</keyword>
<feature type="region of interest" description="Disordered" evidence="1">
    <location>
        <begin position="64"/>
        <end position="98"/>
    </location>
</feature>
<feature type="transmembrane region" description="Helical" evidence="2">
    <location>
        <begin position="101"/>
        <end position="120"/>
    </location>
</feature>
<dbReference type="PANTHER" id="PTHR40763:SF4">
    <property type="entry name" value="DUF1707 DOMAIN-CONTAINING PROTEIN"/>
    <property type="match status" value="1"/>
</dbReference>
<feature type="domain" description="DUF1707" evidence="3">
    <location>
        <begin position="9"/>
        <end position="61"/>
    </location>
</feature>
<evidence type="ECO:0000256" key="2">
    <source>
        <dbReference type="SAM" id="Phobius"/>
    </source>
</evidence>